<evidence type="ECO:0000313" key="1">
    <source>
        <dbReference type="EMBL" id="JAD41190.1"/>
    </source>
</evidence>
<proteinExistence type="predicted"/>
<dbReference type="AlphaFoldDB" id="A0A0A8ZWR5"/>
<reference evidence="1" key="1">
    <citation type="submission" date="2014-09" db="EMBL/GenBank/DDBJ databases">
        <authorList>
            <person name="Magalhaes I.L.F."/>
            <person name="Oliveira U."/>
            <person name="Santos F.R."/>
            <person name="Vidigal T.H.D.A."/>
            <person name="Brescovit A.D."/>
            <person name="Santos A.J."/>
        </authorList>
    </citation>
    <scope>NUCLEOTIDE SEQUENCE</scope>
    <source>
        <tissue evidence="1">Shoot tissue taken approximately 20 cm above the soil surface</tissue>
    </source>
</reference>
<dbReference type="EMBL" id="GBRH01256705">
    <property type="protein sequence ID" value="JAD41190.1"/>
    <property type="molecule type" value="Transcribed_RNA"/>
</dbReference>
<name>A0A0A8ZWR5_ARUDO</name>
<reference evidence="1" key="2">
    <citation type="journal article" date="2015" name="Data Brief">
        <title>Shoot transcriptome of the giant reed, Arundo donax.</title>
        <authorList>
            <person name="Barrero R.A."/>
            <person name="Guerrero F.D."/>
            <person name="Moolhuijzen P."/>
            <person name="Goolsby J.A."/>
            <person name="Tidwell J."/>
            <person name="Bellgard S.E."/>
            <person name="Bellgard M.I."/>
        </authorList>
    </citation>
    <scope>NUCLEOTIDE SEQUENCE</scope>
    <source>
        <tissue evidence="1">Shoot tissue taken approximately 20 cm above the soil surface</tissue>
    </source>
</reference>
<protein>
    <submittedName>
        <fullName evidence="1">Uncharacterized protein</fullName>
    </submittedName>
</protein>
<organism evidence="1">
    <name type="scientific">Arundo donax</name>
    <name type="common">Giant reed</name>
    <name type="synonym">Donax arundinaceus</name>
    <dbReference type="NCBI Taxonomy" id="35708"/>
    <lineage>
        <taxon>Eukaryota</taxon>
        <taxon>Viridiplantae</taxon>
        <taxon>Streptophyta</taxon>
        <taxon>Embryophyta</taxon>
        <taxon>Tracheophyta</taxon>
        <taxon>Spermatophyta</taxon>
        <taxon>Magnoliopsida</taxon>
        <taxon>Liliopsida</taxon>
        <taxon>Poales</taxon>
        <taxon>Poaceae</taxon>
        <taxon>PACMAD clade</taxon>
        <taxon>Arundinoideae</taxon>
        <taxon>Arundineae</taxon>
        <taxon>Arundo</taxon>
    </lineage>
</organism>
<sequence length="51" mass="5738">MSLVMRATLEAISTAGDVRTHRGKLRQMIVRYYITHQYRHQVVGGGVPDAP</sequence>
<accession>A0A0A8ZWR5</accession>